<name>A0A975QKL1_9ACTN</name>
<evidence type="ECO:0000256" key="1">
    <source>
        <dbReference type="SAM" id="Phobius"/>
    </source>
</evidence>
<evidence type="ECO:0000313" key="3">
    <source>
        <dbReference type="Proteomes" id="UP000682416"/>
    </source>
</evidence>
<keyword evidence="1" id="KW-0812">Transmembrane</keyword>
<dbReference type="AlphaFoldDB" id="A0A975QKL1"/>
<keyword evidence="3" id="KW-1185">Reference proteome</keyword>
<dbReference type="EMBL" id="CP074402">
    <property type="protein sequence ID" value="QVJ01638.1"/>
    <property type="molecule type" value="Genomic_DNA"/>
</dbReference>
<accession>A0A975QKL1</accession>
<keyword evidence="1" id="KW-0472">Membrane</keyword>
<sequence>MFSFPTSTLDRGMSTAEYAVGTIAAVAIAGVLYLIATSEPVSAALTTVFVDALQPRH</sequence>
<proteinExistence type="predicted"/>
<dbReference type="Proteomes" id="UP000682416">
    <property type="component" value="Chromosome"/>
</dbReference>
<evidence type="ECO:0000313" key="2">
    <source>
        <dbReference type="EMBL" id="QVJ01638.1"/>
    </source>
</evidence>
<reference evidence="2" key="1">
    <citation type="submission" date="2021-05" db="EMBL/GenBank/DDBJ databases">
        <authorList>
            <person name="Kaiqin L."/>
            <person name="Jian G."/>
        </authorList>
    </citation>
    <scope>NUCLEOTIDE SEQUENCE</scope>
    <source>
        <strain evidence="2">HDS5</strain>
    </source>
</reference>
<dbReference type="InterPro" id="IPR025338">
    <property type="entry name" value="DUF4244"/>
</dbReference>
<protein>
    <submittedName>
        <fullName evidence="2">DUF4244 domain-containing protein</fullName>
    </submittedName>
</protein>
<feature type="transmembrane region" description="Helical" evidence="1">
    <location>
        <begin position="18"/>
        <end position="36"/>
    </location>
</feature>
<keyword evidence="1" id="KW-1133">Transmembrane helix</keyword>
<dbReference type="KEGG" id="nec:KGD82_00375"/>
<gene>
    <name evidence="2" type="ORF">KGD82_00375</name>
</gene>
<organism evidence="2 3">
    <name type="scientific">Nocardiopsis eucommiae</name>
    <dbReference type="NCBI Taxonomy" id="2831970"/>
    <lineage>
        <taxon>Bacteria</taxon>
        <taxon>Bacillati</taxon>
        <taxon>Actinomycetota</taxon>
        <taxon>Actinomycetes</taxon>
        <taxon>Streptosporangiales</taxon>
        <taxon>Nocardiopsidaceae</taxon>
        <taxon>Nocardiopsis</taxon>
    </lineage>
</organism>
<dbReference type="Pfam" id="PF14029">
    <property type="entry name" value="DUF4244"/>
    <property type="match status" value="1"/>
</dbReference>
<dbReference type="RefSeq" id="WP_378743416.1">
    <property type="nucleotide sequence ID" value="NZ_CBDRIY010000021.1"/>
</dbReference>